<reference evidence="2 3" key="1">
    <citation type="journal article" date="2011" name="Int. J. Syst. Evol. Microbiol.">
        <title>Hymenobacter yonginensis sp. nov., isolated from a mesotrophic artificial lake.</title>
        <authorList>
            <person name="Joung Y."/>
            <person name="Cho S.H."/>
            <person name="Kim H."/>
            <person name="Kim S.B."/>
            <person name="Joh K."/>
        </authorList>
    </citation>
    <scope>NUCLEOTIDE SEQUENCE [LARGE SCALE GENOMIC DNA]</scope>
    <source>
        <strain evidence="2 3">KCTC 22745</strain>
    </source>
</reference>
<keyword evidence="1" id="KW-0472">Membrane</keyword>
<evidence type="ECO:0000313" key="2">
    <source>
        <dbReference type="EMBL" id="WBO82853.1"/>
    </source>
</evidence>
<evidence type="ECO:0008006" key="4">
    <source>
        <dbReference type="Google" id="ProtNLM"/>
    </source>
</evidence>
<keyword evidence="3" id="KW-1185">Reference proteome</keyword>
<proteinExistence type="predicted"/>
<organism evidence="2 3">
    <name type="scientific">Hymenobacter yonginensis</name>
    <dbReference type="NCBI Taxonomy" id="748197"/>
    <lineage>
        <taxon>Bacteria</taxon>
        <taxon>Pseudomonadati</taxon>
        <taxon>Bacteroidota</taxon>
        <taxon>Cytophagia</taxon>
        <taxon>Cytophagales</taxon>
        <taxon>Hymenobacteraceae</taxon>
        <taxon>Hymenobacter</taxon>
    </lineage>
</organism>
<keyword evidence="1" id="KW-1133">Transmembrane helix</keyword>
<protein>
    <recommendedName>
        <fullName evidence="4">DUF748 domain-containing protein</fullName>
    </recommendedName>
</protein>
<evidence type="ECO:0000313" key="3">
    <source>
        <dbReference type="Proteomes" id="UP001211872"/>
    </source>
</evidence>
<dbReference type="RefSeq" id="WP_270125189.1">
    <property type="nucleotide sequence ID" value="NZ_CP115396.1"/>
</dbReference>
<dbReference type="Proteomes" id="UP001211872">
    <property type="component" value="Chromosome"/>
</dbReference>
<keyword evidence="1" id="KW-0812">Transmembrane</keyword>
<feature type="transmembrane region" description="Helical" evidence="1">
    <location>
        <begin position="21"/>
        <end position="44"/>
    </location>
</feature>
<gene>
    <name evidence="2" type="ORF">O9Z63_10675</name>
</gene>
<name>A0ABY7PKL8_9BACT</name>
<evidence type="ECO:0000256" key="1">
    <source>
        <dbReference type="SAM" id="Phobius"/>
    </source>
</evidence>
<dbReference type="EMBL" id="CP115396">
    <property type="protein sequence ID" value="WBO82853.1"/>
    <property type="molecule type" value="Genomic_DNA"/>
</dbReference>
<accession>A0ABY7PKL8</accession>
<sequence>MSQPATDSVAIPVAATPRRGWGWWAGAVGLLLVLVAAVFLLFGLDPWLRQTLEKQVRTASKGRYELRIGALETHLWARTVTARAVQLRTQPTATADTAQLPDLRLAVGEIQVSGVGLLALVRREVLPVDSLVLDSVRLRLARLPATTDTARPLYEQLPLGLPGVRLGVVAVRRAQLRYGTVQRAVAQLSQASLHATDLELSAAAAADTTRIAYARTLTATARGLLARVPGHVVRVGQLHLASASQQVQLDSVRLLPLRSISSQRTPDARVALWLPRLQLAGLAAAALARGRFRADSLVLEAPQLAVTLPAVAPPPPHQLLAPYFRDIQLGQFRVTKGQVRVLGEDHRPELRQVTLVGTDIRPTAATYSSAQYLYYARAWQLRAGGGRLQVGAPYYRATFGSLQADTRAHQLTITSIAVSPTMSVEAMARRKGHQAAHVTVRADRLAVQGLDLFALARHGSLLASTIALGRVRVVTTSDGRPPINPNRSVVTPEAIGRLPVRVDVRRVRLQNGEVRMSYRAPRSAQPGVLAIRQLRVTLRNVSNDPRRMSAARPLTGEATGVLQGRSFARVAVRANLLDAQGRHTLAGSFGATPLAILNPMVVPTRGIRFRSGDIGAIRFQLQLNRQQAQGTMWASYTNLKLDLLNRQGRRDALRRVGTTLVNGLFLRDNNPRQAGQELRSGRMTSARELRFSVFSLWRQGLVSGLLNSAGVPAPLAKKLSEGE</sequence>